<feature type="compositionally biased region" description="Low complexity" evidence="1">
    <location>
        <begin position="59"/>
        <end position="72"/>
    </location>
</feature>
<feature type="compositionally biased region" description="Basic and acidic residues" evidence="1">
    <location>
        <begin position="15"/>
        <end position="29"/>
    </location>
</feature>
<gene>
    <name evidence="3" type="ORF">GLAREA_10519</name>
</gene>
<dbReference type="AlphaFoldDB" id="S3DCN6"/>
<dbReference type="RefSeq" id="XP_008077811.1">
    <property type="nucleotide sequence ID" value="XM_008079620.1"/>
</dbReference>
<name>S3DCN6_GLAL2</name>
<evidence type="ECO:0000313" key="3">
    <source>
        <dbReference type="EMBL" id="EPE34824.1"/>
    </source>
</evidence>
<dbReference type="EMBL" id="KE145355">
    <property type="protein sequence ID" value="EPE34824.1"/>
    <property type="molecule type" value="Genomic_DNA"/>
</dbReference>
<feature type="region of interest" description="Disordered" evidence="1">
    <location>
        <begin position="1"/>
        <end position="92"/>
    </location>
</feature>
<keyword evidence="2" id="KW-0472">Membrane</keyword>
<evidence type="ECO:0000256" key="1">
    <source>
        <dbReference type="SAM" id="MobiDB-lite"/>
    </source>
</evidence>
<evidence type="ECO:0000313" key="4">
    <source>
        <dbReference type="Proteomes" id="UP000016922"/>
    </source>
</evidence>
<keyword evidence="4" id="KW-1185">Reference proteome</keyword>
<evidence type="ECO:0000256" key="2">
    <source>
        <dbReference type="SAM" id="Phobius"/>
    </source>
</evidence>
<dbReference type="HOGENOM" id="CLU_679803_0_0_1"/>
<feature type="transmembrane region" description="Helical" evidence="2">
    <location>
        <begin position="258"/>
        <end position="283"/>
    </location>
</feature>
<protein>
    <submittedName>
        <fullName evidence="3">Uncharacterized protein</fullName>
    </submittedName>
</protein>
<feature type="transmembrane region" description="Helical" evidence="2">
    <location>
        <begin position="370"/>
        <end position="390"/>
    </location>
</feature>
<accession>S3DCN6</accession>
<dbReference type="KEGG" id="glz:GLAREA_10519"/>
<sequence length="405" mass="44026">MAGQYEKLPSDDSDDWHTIIDESEKDETVKSSAGNDNNNNSNNIGRIPGNVQVNQGRTNNRNAGASAANSRNMQYESNPPGAGHWEENPDSRKRKVKQNKFMVFLCDTRIGKCVFFGSLALLFGLWIWGLVIMDANTKQCIRDSGDGDPYGKCPGHTALPLVRVAQPVIQTSLVPTTVYINMATTTVNIPTTVMTTMSTIVTTAIPTTITTTMSTTLYQTPTPATTDTIPVAPTSSSHSDCPHGCPTRTDKLTPPENLLPYIISMGILILPFLALLLAALISLGKLRQEAAQLESSQPPSYSAQPDGIDVEQGYCTQGKFGLAGVSNTEENSEAKQSIDMPLSSATDNKQVAVNAKRKAAINRETEDVKFVLVVLFFLVATLAMGVITMTTGHVRQWREWNNSQK</sequence>
<proteinExistence type="predicted"/>
<keyword evidence="2" id="KW-0812">Transmembrane</keyword>
<dbReference type="GeneID" id="19469565"/>
<dbReference type="Proteomes" id="UP000016922">
    <property type="component" value="Unassembled WGS sequence"/>
</dbReference>
<keyword evidence="2" id="KW-1133">Transmembrane helix</keyword>
<organism evidence="3 4">
    <name type="scientific">Glarea lozoyensis (strain ATCC 20868 / MF5171)</name>
    <dbReference type="NCBI Taxonomy" id="1116229"/>
    <lineage>
        <taxon>Eukaryota</taxon>
        <taxon>Fungi</taxon>
        <taxon>Dikarya</taxon>
        <taxon>Ascomycota</taxon>
        <taxon>Pezizomycotina</taxon>
        <taxon>Leotiomycetes</taxon>
        <taxon>Helotiales</taxon>
        <taxon>Helotiaceae</taxon>
        <taxon>Glarea</taxon>
    </lineage>
</organism>
<feature type="transmembrane region" description="Helical" evidence="2">
    <location>
        <begin position="101"/>
        <end position="128"/>
    </location>
</feature>
<dbReference type="OrthoDB" id="10520216at2759"/>
<reference evidence="3 4" key="1">
    <citation type="journal article" date="2013" name="BMC Genomics">
        <title>Genomics-driven discovery of the pneumocandin biosynthetic gene cluster in the fungus Glarea lozoyensis.</title>
        <authorList>
            <person name="Chen L."/>
            <person name="Yue Q."/>
            <person name="Zhang X."/>
            <person name="Xiang M."/>
            <person name="Wang C."/>
            <person name="Li S."/>
            <person name="Che Y."/>
            <person name="Ortiz-Lopez F.J."/>
            <person name="Bills G.F."/>
            <person name="Liu X."/>
            <person name="An Z."/>
        </authorList>
    </citation>
    <scope>NUCLEOTIDE SEQUENCE [LARGE SCALE GENOMIC DNA]</scope>
    <source>
        <strain evidence="4">ATCC 20868 / MF5171</strain>
    </source>
</reference>